<sequence length="37" mass="4242">MAATSTPNYSSIEISENLKQSVLEHINYLKEFYEHPG</sequence>
<comment type="caution">
    <text evidence="1">The sequence shown here is derived from an EMBL/GenBank/DDBJ whole genome shotgun (WGS) entry which is preliminary data.</text>
</comment>
<dbReference type="Proteomes" id="UP000663829">
    <property type="component" value="Unassembled WGS sequence"/>
</dbReference>
<dbReference type="AlphaFoldDB" id="A0A815YWR0"/>
<dbReference type="EMBL" id="CAJOBC010096594">
    <property type="protein sequence ID" value="CAF4441311.1"/>
    <property type="molecule type" value="Genomic_DNA"/>
</dbReference>
<evidence type="ECO:0000313" key="2">
    <source>
        <dbReference type="EMBL" id="CAF4441311.1"/>
    </source>
</evidence>
<name>A0A815YWR0_9BILA</name>
<evidence type="ECO:0000313" key="1">
    <source>
        <dbReference type="EMBL" id="CAF1576212.1"/>
    </source>
</evidence>
<organism evidence="1 3">
    <name type="scientific">Didymodactylos carnosus</name>
    <dbReference type="NCBI Taxonomy" id="1234261"/>
    <lineage>
        <taxon>Eukaryota</taxon>
        <taxon>Metazoa</taxon>
        <taxon>Spiralia</taxon>
        <taxon>Gnathifera</taxon>
        <taxon>Rotifera</taxon>
        <taxon>Eurotatoria</taxon>
        <taxon>Bdelloidea</taxon>
        <taxon>Philodinida</taxon>
        <taxon>Philodinidae</taxon>
        <taxon>Didymodactylos</taxon>
    </lineage>
</organism>
<accession>A0A815YWR0</accession>
<gene>
    <name evidence="1" type="ORF">GPM918_LOCUS40744</name>
    <name evidence="2" type="ORF">SRO942_LOCUS41721</name>
</gene>
<protein>
    <submittedName>
        <fullName evidence="1">Uncharacterized protein</fullName>
    </submittedName>
</protein>
<dbReference type="EMBL" id="CAJNOQ010030706">
    <property type="protein sequence ID" value="CAF1576212.1"/>
    <property type="molecule type" value="Genomic_DNA"/>
</dbReference>
<reference evidence="1" key="1">
    <citation type="submission" date="2021-02" db="EMBL/GenBank/DDBJ databases">
        <authorList>
            <person name="Nowell W R."/>
        </authorList>
    </citation>
    <scope>NUCLEOTIDE SEQUENCE</scope>
</reference>
<keyword evidence="3" id="KW-1185">Reference proteome</keyword>
<evidence type="ECO:0000313" key="3">
    <source>
        <dbReference type="Proteomes" id="UP000663829"/>
    </source>
</evidence>
<proteinExistence type="predicted"/>
<dbReference type="Proteomes" id="UP000681722">
    <property type="component" value="Unassembled WGS sequence"/>
</dbReference>
<feature type="non-terminal residue" evidence="1">
    <location>
        <position position="37"/>
    </location>
</feature>